<dbReference type="AlphaFoldDB" id="A0A7C9JUX8"/>
<dbReference type="EMBL" id="JAAEHK010000054">
    <property type="protein sequence ID" value="NDL72265.1"/>
    <property type="molecule type" value="Genomic_DNA"/>
</dbReference>
<evidence type="ECO:0008006" key="3">
    <source>
        <dbReference type="Google" id="ProtNLM"/>
    </source>
</evidence>
<evidence type="ECO:0000313" key="2">
    <source>
        <dbReference type="Proteomes" id="UP000480312"/>
    </source>
</evidence>
<protein>
    <recommendedName>
        <fullName evidence="3">DUF2971 domain-containing protein</fullName>
    </recommendedName>
</protein>
<dbReference type="RefSeq" id="WP_162220094.1">
    <property type="nucleotide sequence ID" value="NZ_JAAEHK010000054.1"/>
</dbReference>
<proteinExistence type="predicted"/>
<dbReference type="OrthoDB" id="8548541at2"/>
<evidence type="ECO:0000313" key="1">
    <source>
        <dbReference type="EMBL" id="NDL72265.1"/>
    </source>
</evidence>
<comment type="caution">
    <text evidence="1">The sequence shown here is derived from an EMBL/GenBank/DDBJ whole genome shotgun (WGS) entry which is preliminary data.</text>
</comment>
<name>A0A7C9JUX8_9GAMM</name>
<gene>
    <name evidence="1" type="ORF">GPL32_17330</name>
</gene>
<accession>A0A7C9JUX8</accession>
<sequence>MEKFSGGIEKDRIIRRYMSFENFEKLVKSQTMYFSRFDSFDDRLEGGVNARNFSSISNSLEVFDTFNLSWPSTRPRHEDEIAELQEVQTKINTETFPSLFGPQKKIDGDAYLQHISSWLYASCWTDLSHECHAMWNLFGSSGSNCHHESECIECKKTLGNSVCIETTIGSVEDSIEIKEGYNLAVRKVDYLDHRKTVFDENDMIYRPFFSKALHFSYESEVRFMLWPDRKDINFSYKYQKSTVNNIPSIQLRIKDMGSFINKIILSPLPPKKTKEITRQHMEQYKSALGLKEALSNVDLEKKVRGLLEDREINVDIVDSDLNQIRVTDCYTLG</sequence>
<dbReference type="Proteomes" id="UP000480312">
    <property type="component" value="Unassembled WGS sequence"/>
</dbReference>
<organism evidence="1 2">
    <name type="scientific">Vreelandella alkaliphila</name>
    <dbReference type="NCBI Taxonomy" id="272774"/>
    <lineage>
        <taxon>Bacteria</taxon>
        <taxon>Pseudomonadati</taxon>
        <taxon>Pseudomonadota</taxon>
        <taxon>Gammaproteobacteria</taxon>
        <taxon>Oceanospirillales</taxon>
        <taxon>Halomonadaceae</taxon>
        <taxon>Vreelandella</taxon>
    </lineage>
</organism>
<reference evidence="1 2" key="1">
    <citation type="submission" date="2020-01" db="EMBL/GenBank/DDBJ databases">
        <title>Whole genome sequencing of Halomonas alkaliphila strain LS44.</title>
        <authorList>
            <person name="Kumar S."/>
            <person name="Paul D."/>
            <person name="Shouche Y."/>
            <person name="Suryavanshi M.V."/>
        </authorList>
    </citation>
    <scope>NUCLEOTIDE SEQUENCE [LARGE SCALE GENOMIC DNA]</scope>
    <source>
        <strain evidence="1 2">LS44</strain>
    </source>
</reference>